<gene>
    <name evidence="2" type="ORF">EX30DRAFT_352178</name>
</gene>
<keyword evidence="3" id="KW-1185">Reference proteome</keyword>
<sequence>MQAPRPHLISPATPTKSRHARKWTPQVQMLLLLSIVDASPRSVDWDRVRKLMDERMGAGQGQGELVSVRALRSQLSTIRTDLASHSFKFSHLSPAKPKNSALKHKGFYHDELVILGDDEDDDNVLRAGRMREIGVKVEGGIKKEEGLDMVETDEGEGERMAKVKEKMMEMLGSDVGEDGWNFA</sequence>
<dbReference type="AlphaFoldDB" id="A0A4S2MJ77"/>
<dbReference type="Proteomes" id="UP000298138">
    <property type="component" value="Unassembled WGS sequence"/>
</dbReference>
<evidence type="ECO:0000313" key="3">
    <source>
        <dbReference type="Proteomes" id="UP000298138"/>
    </source>
</evidence>
<evidence type="ECO:0000256" key="1">
    <source>
        <dbReference type="SAM" id="MobiDB-lite"/>
    </source>
</evidence>
<accession>A0A4S2MJ77</accession>
<proteinExistence type="predicted"/>
<organism evidence="2 3">
    <name type="scientific">Ascodesmis nigricans</name>
    <dbReference type="NCBI Taxonomy" id="341454"/>
    <lineage>
        <taxon>Eukaryota</taxon>
        <taxon>Fungi</taxon>
        <taxon>Dikarya</taxon>
        <taxon>Ascomycota</taxon>
        <taxon>Pezizomycotina</taxon>
        <taxon>Pezizomycetes</taxon>
        <taxon>Pezizales</taxon>
        <taxon>Ascodesmidaceae</taxon>
        <taxon>Ascodesmis</taxon>
    </lineage>
</organism>
<protein>
    <submittedName>
        <fullName evidence="2">Uncharacterized protein</fullName>
    </submittedName>
</protein>
<feature type="region of interest" description="Disordered" evidence="1">
    <location>
        <begin position="1"/>
        <end position="21"/>
    </location>
</feature>
<reference evidence="2 3" key="1">
    <citation type="submission" date="2019-04" db="EMBL/GenBank/DDBJ databases">
        <title>Comparative genomics and transcriptomics to analyze fruiting body development in filamentous ascomycetes.</title>
        <authorList>
            <consortium name="DOE Joint Genome Institute"/>
            <person name="Lutkenhaus R."/>
            <person name="Traeger S."/>
            <person name="Breuer J."/>
            <person name="Kuo A."/>
            <person name="Lipzen A."/>
            <person name="Pangilinan J."/>
            <person name="Dilworth D."/>
            <person name="Sandor L."/>
            <person name="Poggeler S."/>
            <person name="Barry K."/>
            <person name="Grigoriev I.V."/>
            <person name="Nowrousian M."/>
        </authorList>
    </citation>
    <scope>NUCLEOTIDE SEQUENCE [LARGE SCALE GENOMIC DNA]</scope>
    <source>
        <strain evidence="2 3">CBS 389.68</strain>
    </source>
</reference>
<dbReference type="InParanoid" id="A0A4S2MJ77"/>
<name>A0A4S2MJ77_9PEZI</name>
<evidence type="ECO:0000313" key="2">
    <source>
        <dbReference type="EMBL" id="TGZ77000.1"/>
    </source>
</evidence>
<dbReference type="EMBL" id="ML220161">
    <property type="protein sequence ID" value="TGZ77000.1"/>
    <property type="molecule type" value="Genomic_DNA"/>
</dbReference>